<proteinExistence type="predicted"/>
<dbReference type="HOGENOM" id="CLU_2591217_0_0_1"/>
<dbReference type="EMBL" id="KN822081">
    <property type="protein sequence ID" value="KIM58825.1"/>
    <property type="molecule type" value="Genomic_DNA"/>
</dbReference>
<evidence type="ECO:0000313" key="1">
    <source>
        <dbReference type="EMBL" id="KIM58825.1"/>
    </source>
</evidence>
<sequence>MHGQRHWEGAHTRMSWPIDNVEFPNKVLWSASKGSTIVKRSYYLSKLQNLAERKSLLLSKKARTSLVALHLEMAFPGDFS</sequence>
<organism evidence="1 2">
    <name type="scientific">Scleroderma citrinum Foug A</name>
    <dbReference type="NCBI Taxonomy" id="1036808"/>
    <lineage>
        <taxon>Eukaryota</taxon>
        <taxon>Fungi</taxon>
        <taxon>Dikarya</taxon>
        <taxon>Basidiomycota</taxon>
        <taxon>Agaricomycotina</taxon>
        <taxon>Agaricomycetes</taxon>
        <taxon>Agaricomycetidae</taxon>
        <taxon>Boletales</taxon>
        <taxon>Sclerodermatineae</taxon>
        <taxon>Sclerodermataceae</taxon>
        <taxon>Scleroderma</taxon>
    </lineage>
</organism>
<keyword evidence="2" id="KW-1185">Reference proteome</keyword>
<reference evidence="2" key="2">
    <citation type="submission" date="2015-01" db="EMBL/GenBank/DDBJ databases">
        <title>Evolutionary Origins and Diversification of the Mycorrhizal Mutualists.</title>
        <authorList>
            <consortium name="DOE Joint Genome Institute"/>
            <consortium name="Mycorrhizal Genomics Consortium"/>
            <person name="Kohler A."/>
            <person name="Kuo A."/>
            <person name="Nagy L.G."/>
            <person name="Floudas D."/>
            <person name="Copeland A."/>
            <person name="Barry K.W."/>
            <person name="Cichocki N."/>
            <person name="Veneault-Fourrey C."/>
            <person name="LaButti K."/>
            <person name="Lindquist E.A."/>
            <person name="Lipzen A."/>
            <person name="Lundell T."/>
            <person name="Morin E."/>
            <person name="Murat C."/>
            <person name="Riley R."/>
            <person name="Ohm R."/>
            <person name="Sun H."/>
            <person name="Tunlid A."/>
            <person name="Henrissat B."/>
            <person name="Grigoriev I.V."/>
            <person name="Hibbett D.S."/>
            <person name="Martin F."/>
        </authorList>
    </citation>
    <scope>NUCLEOTIDE SEQUENCE [LARGE SCALE GENOMIC DNA]</scope>
    <source>
        <strain evidence="2">Foug A</strain>
    </source>
</reference>
<dbReference type="AlphaFoldDB" id="A0A0C3DDP4"/>
<gene>
    <name evidence="1" type="ORF">SCLCIDRAFT_1058978</name>
</gene>
<accession>A0A0C3DDP4</accession>
<protein>
    <submittedName>
        <fullName evidence="1">Uncharacterized protein</fullName>
    </submittedName>
</protein>
<dbReference type="InParanoid" id="A0A0C3DDP4"/>
<evidence type="ECO:0000313" key="2">
    <source>
        <dbReference type="Proteomes" id="UP000053989"/>
    </source>
</evidence>
<reference evidence="1 2" key="1">
    <citation type="submission" date="2014-04" db="EMBL/GenBank/DDBJ databases">
        <authorList>
            <consortium name="DOE Joint Genome Institute"/>
            <person name="Kuo A."/>
            <person name="Kohler A."/>
            <person name="Nagy L.G."/>
            <person name="Floudas D."/>
            <person name="Copeland A."/>
            <person name="Barry K.W."/>
            <person name="Cichocki N."/>
            <person name="Veneault-Fourrey C."/>
            <person name="LaButti K."/>
            <person name="Lindquist E.A."/>
            <person name="Lipzen A."/>
            <person name="Lundell T."/>
            <person name="Morin E."/>
            <person name="Murat C."/>
            <person name="Sun H."/>
            <person name="Tunlid A."/>
            <person name="Henrissat B."/>
            <person name="Grigoriev I.V."/>
            <person name="Hibbett D.S."/>
            <person name="Martin F."/>
            <person name="Nordberg H.P."/>
            <person name="Cantor M.N."/>
            <person name="Hua S.X."/>
        </authorList>
    </citation>
    <scope>NUCLEOTIDE SEQUENCE [LARGE SCALE GENOMIC DNA]</scope>
    <source>
        <strain evidence="1 2">Foug A</strain>
    </source>
</reference>
<dbReference type="Proteomes" id="UP000053989">
    <property type="component" value="Unassembled WGS sequence"/>
</dbReference>
<name>A0A0C3DDP4_9AGAM</name>